<evidence type="ECO:0000313" key="3">
    <source>
        <dbReference type="Proteomes" id="UP000326924"/>
    </source>
</evidence>
<accession>A0A5J5FBK5</accession>
<keyword evidence="3" id="KW-1185">Reference proteome</keyword>
<feature type="compositionally biased region" description="Acidic residues" evidence="1">
    <location>
        <begin position="286"/>
        <end position="303"/>
    </location>
</feature>
<feature type="compositionally biased region" description="Pro residues" evidence="1">
    <location>
        <begin position="108"/>
        <end position="121"/>
    </location>
</feature>
<gene>
    <name evidence="2" type="ORF">FN846DRAFT_998377</name>
</gene>
<feature type="region of interest" description="Disordered" evidence="1">
    <location>
        <begin position="260"/>
        <end position="303"/>
    </location>
</feature>
<dbReference type="AlphaFoldDB" id="A0A5J5FBK5"/>
<dbReference type="InterPro" id="IPR027417">
    <property type="entry name" value="P-loop_NTPase"/>
</dbReference>
<evidence type="ECO:0000256" key="1">
    <source>
        <dbReference type="SAM" id="MobiDB-lite"/>
    </source>
</evidence>
<proteinExistence type="predicted"/>
<dbReference type="Proteomes" id="UP000326924">
    <property type="component" value="Unassembled WGS sequence"/>
</dbReference>
<organism evidence="2 3">
    <name type="scientific">Sphaerosporella brunnea</name>
    <dbReference type="NCBI Taxonomy" id="1250544"/>
    <lineage>
        <taxon>Eukaryota</taxon>
        <taxon>Fungi</taxon>
        <taxon>Dikarya</taxon>
        <taxon>Ascomycota</taxon>
        <taxon>Pezizomycotina</taxon>
        <taxon>Pezizomycetes</taxon>
        <taxon>Pezizales</taxon>
        <taxon>Pyronemataceae</taxon>
        <taxon>Sphaerosporella</taxon>
    </lineage>
</organism>
<feature type="compositionally biased region" description="Low complexity" evidence="1">
    <location>
        <begin position="122"/>
        <end position="134"/>
    </location>
</feature>
<dbReference type="InParanoid" id="A0A5J5FBK5"/>
<reference evidence="2 3" key="1">
    <citation type="submission" date="2019-09" db="EMBL/GenBank/DDBJ databases">
        <title>Draft genome of the ectomycorrhizal ascomycete Sphaerosporella brunnea.</title>
        <authorList>
            <consortium name="DOE Joint Genome Institute"/>
            <person name="Benucci G.M."/>
            <person name="Marozzi G."/>
            <person name="Antonielli L."/>
            <person name="Sanchez S."/>
            <person name="Marco P."/>
            <person name="Wang X."/>
            <person name="Falini L.B."/>
            <person name="Barry K."/>
            <person name="Haridas S."/>
            <person name="Lipzen A."/>
            <person name="Labutti K."/>
            <person name="Grigoriev I.V."/>
            <person name="Murat C."/>
            <person name="Martin F."/>
            <person name="Albertini E."/>
            <person name="Donnini D."/>
            <person name="Bonito G."/>
        </authorList>
    </citation>
    <scope>NUCLEOTIDE SEQUENCE [LARGE SCALE GENOMIC DNA]</scope>
    <source>
        <strain evidence="2 3">Sb_GMNB300</strain>
    </source>
</reference>
<dbReference type="SUPFAM" id="SSF52540">
    <property type="entry name" value="P-loop containing nucleoside triphosphate hydrolases"/>
    <property type="match status" value="1"/>
</dbReference>
<comment type="caution">
    <text evidence="2">The sequence shown here is derived from an EMBL/GenBank/DDBJ whole genome shotgun (WGS) entry which is preliminary data.</text>
</comment>
<evidence type="ECO:0000313" key="2">
    <source>
        <dbReference type="EMBL" id="KAA8914737.1"/>
    </source>
</evidence>
<name>A0A5J5FBK5_9PEZI</name>
<feature type="region of interest" description="Disordered" evidence="1">
    <location>
        <begin position="99"/>
        <end position="134"/>
    </location>
</feature>
<sequence>MRSDDDSEHAPATDILLDGRNFDLWLPFMEGRLRRRRIYSIATRAETEPKTVSKIPRFCIRSEHARTTILVCMTSEILQIYEGFEDPAELWERLRQDAREHARLSTPPASPATPATAPPATPAAAAPATPATTPSPAQGRFILQFLRPLDEDCPRALTKSDPPVKELLKPFALTPTSKVYIDMHSMTRRYFQHTNEGKELAVAELFTAERKQRFCDVIGSWDFSDEVVAAFCRRGTISDNLREWLMYMLFKSIRKTVKKNPKGARRMVQSSRSPLSSPEVGRAIDNDDEDNFRDDDPEDDDQWWEAPAAASPIPEAVPDSVREPCPDVLVLSTHSNTLLHQRTGDIGAKYIPLPGDGDFEQMRRAAADAVSHYFLTLHEEGRGGIFIAVGYSGTGKTSISRDTVSCAVESLVMAIAAAGEGVSYHIQVDEIMESGVRRQRTLENRPQQHLKASDDIRTVVREDIKCVLAVKGTVEATTMNQQSSRTSTVYMLTIGNSRFLFVDTIGMEGRATLDPAAIGQRAVLQQACIGTNQCVRILLRGQGLAAKYGKGSTSALGRKLKGLVSNDDGVVVLVTLREEGADEDVGQNDHTVRNLFS</sequence>
<dbReference type="EMBL" id="VXIS01000003">
    <property type="protein sequence ID" value="KAA8914737.1"/>
    <property type="molecule type" value="Genomic_DNA"/>
</dbReference>
<protein>
    <submittedName>
        <fullName evidence="2">Uncharacterized protein</fullName>
    </submittedName>
</protein>